<gene>
    <name evidence="1" type="ORF">L9F63_000254</name>
</gene>
<feature type="non-terminal residue" evidence="1">
    <location>
        <position position="1"/>
    </location>
</feature>
<reference evidence="1" key="2">
    <citation type="submission" date="2023-05" db="EMBL/GenBank/DDBJ databases">
        <authorList>
            <person name="Fouks B."/>
        </authorList>
    </citation>
    <scope>NUCLEOTIDE SEQUENCE</scope>
    <source>
        <strain evidence="1">Stay&amp;Tobe</strain>
        <tissue evidence="1">Testes</tissue>
    </source>
</reference>
<protein>
    <submittedName>
        <fullName evidence="1">Uncharacterized protein</fullName>
    </submittedName>
</protein>
<proteinExistence type="predicted"/>
<dbReference type="EMBL" id="JASPKZ010000009">
    <property type="protein sequence ID" value="KAJ9601582.1"/>
    <property type="molecule type" value="Genomic_DNA"/>
</dbReference>
<accession>A0AAD8AM08</accession>
<evidence type="ECO:0000313" key="2">
    <source>
        <dbReference type="Proteomes" id="UP001233999"/>
    </source>
</evidence>
<feature type="non-terminal residue" evidence="1">
    <location>
        <position position="61"/>
    </location>
</feature>
<comment type="caution">
    <text evidence="1">The sequence shown here is derived from an EMBL/GenBank/DDBJ whole genome shotgun (WGS) entry which is preliminary data.</text>
</comment>
<keyword evidence="2" id="KW-1185">Reference proteome</keyword>
<evidence type="ECO:0000313" key="1">
    <source>
        <dbReference type="EMBL" id="KAJ9601582.1"/>
    </source>
</evidence>
<name>A0AAD8AM08_DIPPU</name>
<sequence>YLIEGSLAQVKNLETHSRGTPIVDCRKRNYKITKIYRAIYYGARTKNPLNVIFYKEISPVR</sequence>
<reference evidence="1" key="1">
    <citation type="journal article" date="2023" name="IScience">
        <title>Live-bearing cockroach genome reveals convergent evolutionary mechanisms linked to viviparity in insects and beyond.</title>
        <authorList>
            <person name="Fouks B."/>
            <person name="Harrison M.C."/>
            <person name="Mikhailova A.A."/>
            <person name="Marchal E."/>
            <person name="English S."/>
            <person name="Carruthers M."/>
            <person name="Jennings E.C."/>
            <person name="Chiamaka E.L."/>
            <person name="Frigard R.A."/>
            <person name="Pippel M."/>
            <person name="Attardo G.M."/>
            <person name="Benoit J.B."/>
            <person name="Bornberg-Bauer E."/>
            <person name="Tobe S.S."/>
        </authorList>
    </citation>
    <scope>NUCLEOTIDE SEQUENCE</scope>
    <source>
        <strain evidence="1">Stay&amp;Tobe</strain>
    </source>
</reference>
<dbReference type="Proteomes" id="UP001233999">
    <property type="component" value="Unassembled WGS sequence"/>
</dbReference>
<dbReference type="AlphaFoldDB" id="A0AAD8AM08"/>
<organism evidence="1 2">
    <name type="scientific">Diploptera punctata</name>
    <name type="common">Pacific beetle cockroach</name>
    <dbReference type="NCBI Taxonomy" id="6984"/>
    <lineage>
        <taxon>Eukaryota</taxon>
        <taxon>Metazoa</taxon>
        <taxon>Ecdysozoa</taxon>
        <taxon>Arthropoda</taxon>
        <taxon>Hexapoda</taxon>
        <taxon>Insecta</taxon>
        <taxon>Pterygota</taxon>
        <taxon>Neoptera</taxon>
        <taxon>Polyneoptera</taxon>
        <taxon>Dictyoptera</taxon>
        <taxon>Blattodea</taxon>
        <taxon>Blaberoidea</taxon>
        <taxon>Blaberidae</taxon>
        <taxon>Diplopterinae</taxon>
        <taxon>Diploptera</taxon>
    </lineage>
</organism>